<protein>
    <submittedName>
        <fullName evidence="1">Uncharacterized protein</fullName>
    </submittedName>
</protein>
<gene>
    <name evidence="1" type="ORF">BaRGS_00018420</name>
</gene>
<dbReference type="Proteomes" id="UP001519460">
    <property type="component" value="Unassembled WGS sequence"/>
</dbReference>
<evidence type="ECO:0000313" key="2">
    <source>
        <dbReference type="Proteomes" id="UP001519460"/>
    </source>
</evidence>
<dbReference type="AlphaFoldDB" id="A0ABD0KSR6"/>
<organism evidence="1 2">
    <name type="scientific">Batillaria attramentaria</name>
    <dbReference type="NCBI Taxonomy" id="370345"/>
    <lineage>
        <taxon>Eukaryota</taxon>
        <taxon>Metazoa</taxon>
        <taxon>Spiralia</taxon>
        <taxon>Lophotrochozoa</taxon>
        <taxon>Mollusca</taxon>
        <taxon>Gastropoda</taxon>
        <taxon>Caenogastropoda</taxon>
        <taxon>Sorbeoconcha</taxon>
        <taxon>Cerithioidea</taxon>
        <taxon>Batillariidae</taxon>
        <taxon>Batillaria</taxon>
    </lineage>
</organism>
<proteinExistence type="predicted"/>
<dbReference type="EMBL" id="JACVVK020000128">
    <property type="protein sequence ID" value="KAK7490259.1"/>
    <property type="molecule type" value="Genomic_DNA"/>
</dbReference>
<comment type="caution">
    <text evidence="1">The sequence shown here is derived from an EMBL/GenBank/DDBJ whole genome shotgun (WGS) entry which is preliminary data.</text>
</comment>
<evidence type="ECO:0000313" key="1">
    <source>
        <dbReference type="EMBL" id="KAK7490259.1"/>
    </source>
</evidence>
<keyword evidence="2" id="KW-1185">Reference proteome</keyword>
<accession>A0ABD0KSR6</accession>
<sequence>MPAILEVECSGSTLSGDADPLSMALFEKTRGQDRVLATLNLKNKECSTTDVFTSCVIDEKNSRKSSVKVLLLGLSQKETRVYGCDVTTLKSGDRPAITSWLLNVTGSRA</sequence>
<reference evidence="1 2" key="1">
    <citation type="journal article" date="2023" name="Sci. Data">
        <title>Genome assembly of the Korean intertidal mud-creeper Batillaria attramentaria.</title>
        <authorList>
            <person name="Patra A.K."/>
            <person name="Ho P.T."/>
            <person name="Jun S."/>
            <person name="Lee S.J."/>
            <person name="Kim Y."/>
            <person name="Won Y.J."/>
        </authorList>
    </citation>
    <scope>NUCLEOTIDE SEQUENCE [LARGE SCALE GENOMIC DNA]</scope>
    <source>
        <strain evidence="1">Wonlab-2016</strain>
    </source>
</reference>
<name>A0ABD0KSR6_9CAEN</name>